<dbReference type="Proteomes" id="UP001519924">
    <property type="component" value="Unassembled WGS sequence"/>
</dbReference>
<name>A0ABS7F0J2_9PROT</name>
<dbReference type="SUPFAM" id="SSF88697">
    <property type="entry name" value="PUA domain-like"/>
    <property type="match status" value="1"/>
</dbReference>
<evidence type="ECO:0000259" key="1">
    <source>
        <dbReference type="PROSITE" id="PS51787"/>
    </source>
</evidence>
<comment type="caution">
    <text evidence="2">The sequence shown here is derived from an EMBL/GenBank/DDBJ whole genome shotgun (WGS) entry which is preliminary data.</text>
</comment>
<dbReference type="PROSITE" id="PS51787">
    <property type="entry name" value="LON_N"/>
    <property type="match status" value="1"/>
</dbReference>
<dbReference type="RefSeq" id="WP_220116960.1">
    <property type="nucleotide sequence ID" value="NZ_JAHZUY010000011.1"/>
</dbReference>
<dbReference type="EMBL" id="JAHZUY010000011">
    <property type="protein sequence ID" value="MBW8269147.1"/>
    <property type="molecule type" value="Genomic_DNA"/>
</dbReference>
<dbReference type="Gene3D" id="2.30.130.40">
    <property type="entry name" value="LON domain-like"/>
    <property type="match status" value="1"/>
</dbReference>
<accession>A0ABS7F0J2</accession>
<evidence type="ECO:0000313" key="3">
    <source>
        <dbReference type="Proteomes" id="UP001519924"/>
    </source>
</evidence>
<proteinExistence type="predicted"/>
<feature type="domain" description="Lon N-terminal" evidence="1">
    <location>
        <begin position="15"/>
        <end position="209"/>
    </location>
</feature>
<organism evidence="2 3">
    <name type="scientific">Caldovatus aquaticus</name>
    <dbReference type="NCBI Taxonomy" id="2865671"/>
    <lineage>
        <taxon>Bacteria</taxon>
        <taxon>Pseudomonadati</taxon>
        <taxon>Pseudomonadota</taxon>
        <taxon>Alphaproteobacteria</taxon>
        <taxon>Acetobacterales</taxon>
        <taxon>Roseomonadaceae</taxon>
        <taxon>Caldovatus</taxon>
    </lineage>
</organism>
<gene>
    <name evidence="2" type="ORF">K1J50_06560</name>
</gene>
<protein>
    <submittedName>
        <fullName evidence="2">LON peptidase substrate-binding domain-containing protein</fullName>
    </submittedName>
</protein>
<dbReference type="PANTHER" id="PTHR46732">
    <property type="entry name" value="ATP-DEPENDENT PROTEASE LA (LON) DOMAIN PROTEIN"/>
    <property type="match status" value="1"/>
</dbReference>
<sequence length="221" mass="23967">MPAFHPSFEALPPEIPVFPLPGALLLPQGRLPLHIFEPRYLAMVTDALGAGRMFGMIQPRADAPAGPAGPALYAVGCLGRISSFAETEDGRFLVTLTGVIRFSVAAELPPHRGYRRVRADYAPWRADLDAEAPPPPLDRAALLCALRPYFRARGIEANWEAIERAADAMLVTTLCMVCPFDPREKQALLEAPDACARARMLIALLRIGTHDPAAAPRGRPS</sequence>
<dbReference type="InterPro" id="IPR003111">
    <property type="entry name" value="Lon_prtase_N"/>
</dbReference>
<dbReference type="PANTHER" id="PTHR46732:SF8">
    <property type="entry name" value="ATP-DEPENDENT PROTEASE LA (LON) DOMAIN PROTEIN"/>
    <property type="match status" value="1"/>
</dbReference>
<dbReference type="InterPro" id="IPR015947">
    <property type="entry name" value="PUA-like_sf"/>
</dbReference>
<dbReference type="InterPro" id="IPR046336">
    <property type="entry name" value="Lon_prtase_N_sf"/>
</dbReference>
<reference evidence="2 3" key="1">
    <citation type="submission" date="2021-08" db="EMBL/GenBank/DDBJ databases">
        <title>Caldovatus sediminis gen. nov., sp. nov., a moderately thermophilic bacterium isolated from a hot spring.</title>
        <authorList>
            <person name="Hu C.-J."/>
            <person name="Li W.-J."/>
            <person name="Xian W.-D."/>
        </authorList>
    </citation>
    <scope>NUCLEOTIDE SEQUENCE [LARGE SCALE GENOMIC DNA]</scope>
    <source>
        <strain evidence="2 3">SYSU G05006</strain>
    </source>
</reference>
<dbReference type="Pfam" id="PF02190">
    <property type="entry name" value="LON_substr_bdg"/>
    <property type="match status" value="1"/>
</dbReference>
<dbReference type="SMART" id="SM00464">
    <property type="entry name" value="LON"/>
    <property type="match status" value="1"/>
</dbReference>
<evidence type="ECO:0000313" key="2">
    <source>
        <dbReference type="EMBL" id="MBW8269147.1"/>
    </source>
</evidence>
<keyword evidence="3" id="KW-1185">Reference proteome</keyword>